<evidence type="ECO:0000259" key="3">
    <source>
        <dbReference type="Pfam" id="PF13649"/>
    </source>
</evidence>
<dbReference type="CDD" id="cd02440">
    <property type="entry name" value="AdoMet_MTases"/>
    <property type="match status" value="1"/>
</dbReference>
<feature type="domain" description="Methyltransferase" evidence="3">
    <location>
        <begin position="51"/>
        <end position="145"/>
    </location>
</feature>
<evidence type="ECO:0000313" key="5">
    <source>
        <dbReference type="Proteomes" id="UP001597052"/>
    </source>
</evidence>
<dbReference type="InterPro" id="IPR051422">
    <property type="entry name" value="AlkB_tRNA_MeTrf/Diox"/>
</dbReference>
<proteinExistence type="predicted"/>
<dbReference type="InterPro" id="IPR029063">
    <property type="entry name" value="SAM-dependent_MTases_sf"/>
</dbReference>
<dbReference type="SUPFAM" id="SSF53335">
    <property type="entry name" value="S-adenosyl-L-methionine-dependent methyltransferases"/>
    <property type="match status" value="1"/>
</dbReference>
<organism evidence="4 5">
    <name type="scientific">Halohasta litorea</name>
    <dbReference type="NCBI Taxonomy" id="869891"/>
    <lineage>
        <taxon>Archaea</taxon>
        <taxon>Methanobacteriati</taxon>
        <taxon>Methanobacteriota</taxon>
        <taxon>Stenosarchaea group</taxon>
        <taxon>Halobacteria</taxon>
        <taxon>Halobacteriales</taxon>
        <taxon>Haloferacaceae</taxon>
        <taxon>Halohasta</taxon>
    </lineage>
</organism>
<evidence type="ECO:0000256" key="1">
    <source>
        <dbReference type="ARBA" id="ARBA00022603"/>
    </source>
</evidence>
<comment type="caution">
    <text evidence="4">The sequence shown here is derived from an EMBL/GenBank/DDBJ whole genome shotgun (WGS) entry which is preliminary data.</text>
</comment>
<keyword evidence="1 4" id="KW-0489">Methyltransferase</keyword>
<accession>A0ABD6D849</accession>
<keyword evidence="5" id="KW-1185">Reference proteome</keyword>
<protein>
    <submittedName>
        <fullName evidence="4">Class I SAM-dependent methyltransferase</fullName>
        <ecNumber evidence="4">2.1.1.-</ecNumber>
    </submittedName>
</protein>
<dbReference type="PANTHER" id="PTHR13069:SF21">
    <property type="entry name" value="ALKYLATED DNA REPAIR PROTEIN ALKB HOMOLOG 8"/>
    <property type="match status" value="1"/>
</dbReference>
<gene>
    <name evidence="4" type="ORF">ACFSBW_06285</name>
</gene>
<reference evidence="4 5" key="1">
    <citation type="journal article" date="2019" name="Int. J. Syst. Evol. Microbiol.">
        <title>The Global Catalogue of Microorganisms (GCM) 10K type strain sequencing project: providing services to taxonomists for standard genome sequencing and annotation.</title>
        <authorList>
            <consortium name="The Broad Institute Genomics Platform"/>
            <consortium name="The Broad Institute Genome Sequencing Center for Infectious Disease"/>
            <person name="Wu L."/>
            <person name="Ma J."/>
        </authorList>
    </citation>
    <scope>NUCLEOTIDE SEQUENCE [LARGE SCALE GENOMIC DNA]</scope>
    <source>
        <strain evidence="4 5">CGMCC 1.10593</strain>
    </source>
</reference>
<dbReference type="GO" id="GO:0032259">
    <property type="term" value="P:methylation"/>
    <property type="evidence" value="ECO:0007669"/>
    <property type="project" value="UniProtKB-KW"/>
</dbReference>
<name>A0ABD6D849_9EURY</name>
<dbReference type="AlphaFoldDB" id="A0ABD6D849"/>
<evidence type="ECO:0000256" key="2">
    <source>
        <dbReference type="ARBA" id="ARBA00022679"/>
    </source>
</evidence>
<dbReference type="InterPro" id="IPR041698">
    <property type="entry name" value="Methyltransf_25"/>
</dbReference>
<keyword evidence="2 4" id="KW-0808">Transferase</keyword>
<dbReference type="Gene3D" id="3.40.50.150">
    <property type="entry name" value="Vaccinia Virus protein VP39"/>
    <property type="match status" value="1"/>
</dbReference>
<sequence>MTTGEPPAEDLQGVYDRIADHFAKTREYAWPEVESFISDELDRCDSLERALDLGCGNGRHAQALAEAGADVVGLDVSRGLLTEARERATERGFVVDLVHGDASRLPFLNDAFSQIVYVATLHHLRTREARRQSLSAVGRVLAPGGRGLVSAWSTAHDRFDAEEGFDTTVDWTLPGGEQVGRYYHIYDPEEFRADLEAAAVEVIDCRVSSGNCYAVVAPPDDVL</sequence>
<dbReference type="RefSeq" id="WP_256396916.1">
    <property type="nucleotide sequence ID" value="NZ_JANHDJ010000005.1"/>
</dbReference>
<dbReference type="Proteomes" id="UP001597052">
    <property type="component" value="Unassembled WGS sequence"/>
</dbReference>
<dbReference type="EMBL" id="JBHUDM010000002">
    <property type="protein sequence ID" value="MFD1641480.1"/>
    <property type="molecule type" value="Genomic_DNA"/>
</dbReference>
<dbReference type="GO" id="GO:0008168">
    <property type="term" value="F:methyltransferase activity"/>
    <property type="evidence" value="ECO:0007669"/>
    <property type="project" value="UniProtKB-KW"/>
</dbReference>
<dbReference type="Pfam" id="PF13649">
    <property type="entry name" value="Methyltransf_25"/>
    <property type="match status" value="1"/>
</dbReference>
<evidence type="ECO:0000313" key="4">
    <source>
        <dbReference type="EMBL" id="MFD1641480.1"/>
    </source>
</evidence>
<dbReference type="PANTHER" id="PTHR13069">
    <property type="entry name" value="ALKYLATED DNA REPAIR PROTEIN ALKB HOMOLOG 8"/>
    <property type="match status" value="1"/>
</dbReference>
<dbReference type="EC" id="2.1.1.-" evidence="4"/>